<evidence type="ECO:0000313" key="3">
    <source>
        <dbReference type="EMBL" id="GAA0139557.1"/>
    </source>
</evidence>
<organism evidence="3 4">
    <name type="scientific">Lithospermum erythrorhizon</name>
    <name type="common">Purple gromwell</name>
    <name type="synonym">Lithospermum officinale var. erythrorhizon</name>
    <dbReference type="NCBI Taxonomy" id="34254"/>
    <lineage>
        <taxon>Eukaryota</taxon>
        <taxon>Viridiplantae</taxon>
        <taxon>Streptophyta</taxon>
        <taxon>Embryophyta</taxon>
        <taxon>Tracheophyta</taxon>
        <taxon>Spermatophyta</taxon>
        <taxon>Magnoliopsida</taxon>
        <taxon>eudicotyledons</taxon>
        <taxon>Gunneridae</taxon>
        <taxon>Pentapetalae</taxon>
        <taxon>asterids</taxon>
        <taxon>lamiids</taxon>
        <taxon>Boraginales</taxon>
        <taxon>Boraginaceae</taxon>
        <taxon>Boraginoideae</taxon>
        <taxon>Lithospermeae</taxon>
        <taxon>Lithospermum</taxon>
    </lineage>
</organism>
<dbReference type="PANTHER" id="PTHR31973">
    <property type="entry name" value="POLYPROTEIN, PUTATIVE-RELATED"/>
    <property type="match status" value="1"/>
</dbReference>
<dbReference type="Proteomes" id="UP001454036">
    <property type="component" value="Unassembled WGS sequence"/>
</dbReference>
<proteinExistence type="predicted"/>
<keyword evidence="1" id="KW-0862">Zinc</keyword>
<sequence>MLNTIYHTIMARIEEERENKEKWKGLVCLRVDELLKKKSKRNEEYITRSSGSPRYEVSSADHSFVVDIEKKSCACGLWQLGEVSCVHAVDKAEKAATEKAKKAKIEGVFKASRRGAVIHYKICSAPSHNARTCRRRPGLTFLSQPAALHLQLNLELQPSLFYRHNHHQPDVERRNRIAVLQDYLDYPPTPF</sequence>
<keyword evidence="1" id="KW-0479">Metal-binding</keyword>
<name>A0AAV3NPG4_LITER</name>
<dbReference type="InterPro" id="IPR007527">
    <property type="entry name" value="Znf_SWIM"/>
</dbReference>
<feature type="domain" description="SWIM-type" evidence="2">
    <location>
        <begin position="64"/>
        <end position="96"/>
    </location>
</feature>
<accession>A0AAV3NPG4</accession>
<evidence type="ECO:0000259" key="2">
    <source>
        <dbReference type="PROSITE" id="PS50966"/>
    </source>
</evidence>
<dbReference type="EMBL" id="BAABME010000099">
    <property type="protein sequence ID" value="GAA0139557.1"/>
    <property type="molecule type" value="Genomic_DNA"/>
</dbReference>
<keyword evidence="1" id="KW-0863">Zinc-finger</keyword>
<gene>
    <name evidence="3" type="ORF">LIER_01077</name>
</gene>
<evidence type="ECO:0000256" key="1">
    <source>
        <dbReference type="PROSITE-ProRule" id="PRU00325"/>
    </source>
</evidence>
<reference evidence="3 4" key="1">
    <citation type="submission" date="2024-01" db="EMBL/GenBank/DDBJ databases">
        <title>The complete chloroplast genome sequence of Lithospermum erythrorhizon: insights into the phylogenetic relationship among Boraginaceae species and the maternal lineages of purple gromwells.</title>
        <authorList>
            <person name="Okada T."/>
            <person name="Watanabe K."/>
        </authorList>
    </citation>
    <scope>NUCLEOTIDE SEQUENCE [LARGE SCALE GENOMIC DNA]</scope>
</reference>
<keyword evidence="4" id="KW-1185">Reference proteome</keyword>
<dbReference type="PROSITE" id="PS50966">
    <property type="entry name" value="ZF_SWIM"/>
    <property type="match status" value="1"/>
</dbReference>
<dbReference type="AlphaFoldDB" id="A0AAV3NPG4"/>
<dbReference type="PANTHER" id="PTHR31973:SF187">
    <property type="entry name" value="MUTATOR TRANSPOSASE MUDRA PROTEIN"/>
    <property type="match status" value="1"/>
</dbReference>
<dbReference type="GO" id="GO:0008270">
    <property type="term" value="F:zinc ion binding"/>
    <property type="evidence" value="ECO:0007669"/>
    <property type="project" value="UniProtKB-KW"/>
</dbReference>
<protein>
    <recommendedName>
        <fullName evidence="2">SWIM-type domain-containing protein</fullName>
    </recommendedName>
</protein>
<evidence type="ECO:0000313" key="4">
    <source>
        <dbReference type="Proteomes" id="UP001454036"/>
    </source>
</evidence>
<comment type="caution">
    <text evidence="3">The sequence shown here is derived from an EMBL/GenBank/DDBJ whole genome shotgun (WGS) entry which is preliminary data.</text>
</comment>